<protein>
    <submittedName>
        <fullName evidence="2">Uncharacterized protein</fullName>
    </submittedName>
</protein>
<feature type="compositionally biased region" description="Polar residues" evidence="1">
    <location>
        <begin position="310"/>
        <end position="332"/>
    </location>
</feature>
<feature type="compositionally biased region" description="Low complexity" evidence="1">
    <location>
        <begin position="108"/>
        <end position="125"/>
    </location>
</feature>
<proteinExistence type="predicted"/>
<dbReference type="Proteomes" id="UP001174677">
    <property type="component" value="Chromosome 5"/>
</dbReference>
<reference evidence="2" key="1">
    <citation type="journal article" date="2023" name="Plant Biotechnol. J.">
        <title>Chromosome-level wild Hevea brasiliensis genome provides new tools for genomic-assisted breeding and valuable loci to elevate rubber yield.</title>
        <authorList>
            <person name="Cheng H."/>
            <person name="Song X."/>
            <person name="Hu Y."/>
            <person name="Wu T."/>
            <person name="Yang Q."/>
            <person name="An Z."/>
            <person name="Feng S."/>
            <person name="Deng Z."/>
            <person name="Wu W."/>
            <person name="Zeng X."/>
            <person name="Tu M."/>
            <person name="Wang X."/>
            <person name="Huang H."/>
        </authorList>
    </citation>
    <scope>NUCLEOTIDE SEQUENCE</scope>
    <source>
        <strain evidence="2">MT/VB/25A 57/8</strain>
    </source>
</reference>
<sequence length="354" mass="39219">MIMESKTFESRDPKLEDSFSFSSCYDFNSSSSLTILSDNDQTDDDDEDSFIEISLDPAHLGDGDLGGGRGVEDCDDDEMEHLRSFSSGVFLPTETKTSELCESVTSCTSSLSSSSSSVYTFSSSSTEEESQRNSQVESKLCNSRMQKTIRSKVLFPAVNRFVNTFTSSFRESSEIDQGDGRLPDANQLDLAASSTSKPSKITTTTITINNGAMMNFFTIFRALKVRTLLASFLKASKAKSTNDKGKIREKTMIWSYNQSLTKPTMDKGSMETKQGKRSRVLELNLDSIRRVLEAMNIRNIGRRERRTKSCPGSTKSSPIHQRFPSENYTSSSAATDNNIQAAIAHCKRSFGPDD</sequence>
<organism evidence="2 3">
    <name type="scientific">Hevea brasiliensis</name>
    <name type="common">Para rubber tree</name>
    <name type="synonym">Siphonia brasiliensis</name>
    <dbReference type="NCBI Taxonomy" id="3981"/>
    <lineage>
        <taxon>Eukaryota</taxon>
        <taxon>Viridiplantae</taxon>
        <taxon>Streptophyta</taxon>
        <taxon>Embryophyta</taxon>
        <taxon>Tracheophyta</taxon>
        <taxon>Spermatophyta</taxon>
        <taxon>Magnoliopsida</taxon>
        <taxon>eudicotyledons</taxon>
        <taxon>Gunneridae</taxon>
        <taxon>Pentapetalae</taxon>
        <taxon>rosids</taxon>
        <taxon>fabids</taxon>
        <taxon>Malpighiales</taxon>
        <taxon>Euphorbiaceae</taxon>
        <taxon>Crotonoideae</taxon>
        <taxon>Micrandreae</taxon>
        <taxon>Hevea</taxon>
    </lineage>
</organism>
<accession>A0ABQ9MJZ9</accession>
<comment type="caution">
    <text evidence="2">The sequence shown here is derived from an EMBL/GenBank/DDBJ whole genome shotgun (WGS) entry which is preliminary data.</text>
</comment>
<evidence type="ECO:0000313" key="3">
    <source>
        <dbReference type="Proteomes" id="UP001174677"/>
    </source>
</evidence>
<gene>
    <name evidence="2" type="ORF">P3X46_008040</name>
</gene>
<feature type="region of interest" description="Disordered" evidence="1">
    <location>
        <begin position="108"/>
        <end position="139"/>
    </location>
</feature>
<dbReference type="EMBL" id="JARPOI010000005">
    <property type="protein sequence ID" value="KAJ9179705.1"/>
    <property type="molecule type" value="Genomic_DNA"/>
</dbReference>
<name>A0ABQ9MJZ9_HEVBR</name>
<keyword evidence="3" id="KW-1185">Reference proteome</keyword>
<evidence type="ECO:0000313" key="2">
    <source>
        <dbReference type="EMBL" id="KAJ9179705.1"/>
    </source>
</evidence>
<evidence type="ECO:0000256" key="1">
    <source>
        <dbReference type="SAM" id="MobiDB-lite"/>
    </source>
</evidence>
<feature type="region of interest" description="Disordered" evidence="1">
    <location>
        <begin position="302"/>
        <end position="332"/>
    </location>
</feature>